<dbReference type="PROSITE" id="PS50895">
    <property type="entry name" value="SURF1"/>
    <property type="match status" value="1"/>
</dbReference>
<evidence type="ECO:0000256" key="6">
    <source>
        <dbReference type="RuleBase" id="RU363076"/>
    </source>
</evidence>
<feature type="transmembrane region" description="Helical" evidence="6">
    <location>
        <begin position="215"/>
        <end position="234"/>
    </location>
</feature>
<dbReference type="Pfam" id="PF02104">
    <property type="entry name" value="SURF1"/>
    <property type="match status" value="1"/>
</dbReference>
<evidence type="ECO:0000256" key="7">
    <source>
        <dbReference type="SAM" id="MobiDB-lite"/>
    </source>
</evidence>
<dbReference type="InterPro" id="IPR002994">
    <property type="entry name" value="Surf1/Shy1"/>
</dbReference>
<keyword evidence="5 6" id="KW-0472">Membrane</keyword>
<comment type="subcellular location">
    <subcellularLocation>
        <location evidence="6">Cell membrane</location>
        <topology evidence="6">Multi-pass membrane protein</topology>
    </subcellularLocation>
    <subcellularLocation>
        <location evidence="1">Membrane</location>
    </subcellularLocation>
</comment>
<organism evidence="8 9">
    <name type="scientific">Acidipropionibacterium jensenii</name>
    <dbReference type="NCBI Taxonomy" id="1749"/>
    <lineage>
        <taxon>Bacteria</taxon>
        <taxon>Bacillati</taxon>
        <taxon>Actinomycetota</taxon>
        <taxon>Actinomycetes</taxon>
        <taxon>Propionibacteriales</taxon>
        <taxon>Propionibacteriaceae</taxon>
        <taxon>Acidipropionibacterium</taxon>
    </lineage>
</organism>
<evidence type="ECO:0000313" key="9">
    <source>
        <dbReference type="Proteomes" id="UP000277858"/>
    </source>
</evidence>
<dbReference type="InterPro" id="IPR045214">
    <property type="entry name" value="Surf1/Surf4"/>
</dbReference>
<dbReference type="RefSeq" id="WP_126412800.1">
    <property type="nucleotide sequence ID" value="NZ_CP040635.1"/>
</dbReference>
<dbReference type="STRING" id="1122997.GCA_000425285_00518"/>
<comment type="similarity">
    <text evidence="2 6">Belongs to the SURF1 family.</text>
</comment>
<name>A0A3S4V8V8_9ACTN</name>
<evidence type="ECO:0000256" key="3">
    <source>
        <dbReference type="ARBA" id="ARBA00022692"/>
    </source>
</evidence>
<keyword evidence="9" id="KW-1185">Reference proteome</keyword>
<dbReference type="GeneID" id="82885300"/>
<keyword evidence="4 6" id="KW-1133">Transmembrane helix</keyword>
<reference evidence="8 9" key="1">
    <citation type="submission" date="2018-12" db="EMBL/GenBank/DDBJ databases">
        <authorList>
            <consortium name="Pathogen Informatics"/>
        </authorList>
    </citation>
    <scope>NUCLEOTIDE SEQUENCE [LARGE SCALE GENOMIC DNA]</scope>
    <source>
        <strain evidence="8 9">NCTC13652</strain>
    </source>
</reference>
<feature type="region of interest" description="Disordered" evidence="7">
    <location>
        <begin position="241"/>
        <end position="302"/>
    </location>
</feature>
<proteinExistence type="inferred from homology"/>
<evidence type="ECO:0000256" key="2">
    <source>
        <dbReference type="ARBA" id="ARBA00007165"/>
    </source>
</evidence>
<evidence type="ECO:0000256" key="4">
    <source>
        <dbReference type="ARBA" id="ARBA00022989"/>
    </source>
</evidence>
<dbReference type="CDD" id="cd06662">
    <property type="entry name" value="SURF1"/>
    <property type="match status" value="1"/>
</dbReference>
<feature type="compositionally biased region" description="Low complexity" evidence="7">
    <location>
        <begin position="289"/>
        <end position="302"/>
    </location>
</feature>
<dbReference type="EMBL" id="LR134473">
    <property type="protein sequence ID" value="VEI04367.1"/>
    <property type="molecule type" value="Genomic_DNA"/>
</dbReference>
<feature type="compositionally biased region" description="Basic residues" evidence="7">
    <location>
        <begin position="241"/>
        <end position="254"/>
    </location>
</feature>
<dbReference type="PANTHER" id="PTHR23427:SF2">
    <property type="entry name" value="SURFEIT LOCUS PROTEIN 1"/>
    <property type="match status" value="1"/>
</dbReference>
<dbReference type="OrthoDB" id="9807214at2"/>
<evidence type="ECO:0000313" key="8">
    <source>
        <dbReference type="EMBL" id="VEI04367.1"/>
    </source>
</evidence>
<comment type="caution">
    <text evidence="6">Lacks conserved residue(s) required for the propagation of feature annotation.</text>
</comment>
<keyword evidence="3 6" id="KW-0812">Transmembrane</keyword>
<evidence type="ECO:0000256" key="5">
    <source>
        <dbReference type="ARBA" id="ARBA00023136"/>
    </source>
</evidence>
<gene>
    <name evidence="8" type="ORF">NCTC13652_02598</name>
</gene>
<dbReference type="GO" id="GO:0005886">
    <property type="term" value="C:plasma membrane"/>
    <property type="evidence" value="ECO:0007669"/>
    <property type="project" value="UniProtKB-SubCell"/>
</dbReference>
<sequence>MKRLWLRWIGLALFVVILAGVMVRLGEWQLHRLSGRREANAIVRAHEGQPVVDWAQVFTPGKVIGADDQWTRVTVTGSYDAAHQLQIRYRKSGDQQGSEVITPLRAADGRTVLVDRGFIPRAGDGTDPDIADIPAPPGGTVTVIGYVRGNENGKDSAVVPVDGRARLINSQAIGRAQGGDYVDGYIMLASSMPPQSARITPLPLPQLDEGPHLSYAIQWFCFTAIAVGGLFVLIRGDIRDRRTRRERSARRAHRPAPVGKPATRNGVPIGKPATRNGVPIDSATGVPGTGSSSTGPSSDDPS</sequence>
<accession>A0A3S4V8V8</accession>
<dbReference type="PANTHER" id="PTHR23427">
    <property type="entry name" value="SURFEIT LOCUS PROTEIN"/>
    <property type="match status" value="1"/>
</dbReference>
<keyword evidence="6" id="KW-1003">Cell membrane</keyword>
<protein>
    <recommendedName>
        <fullName evidence="6">SURF1-like protein</fullName>
    </recommendedName>
</protein>
<dbReference type="Proteomes" id="UP000277858">
    <property type="component" value="Chromosome"/>
</dbReference>
<dbReference type="AlphaFoldDB" id="A0A3S4V8V8"/>
<evidence type="ECO:0000256" key="1">
    <source>
        <dbReference type="ARBA" id="ARBA00004370"/>
    </source>
</evidence>